<reference evidence="2" key="1">
    <citation type="submission" date="2023-06" db="EMBL/GenBank/DDBJ databases">
        <title>MT1 and MT2 Draft Genomes of Novel Species.</title>
        <authorList>
            <person name="Venkateswaran K."/>
        </authorList>
    </citation>
    <scope>NUCLEOTIDE SEQUENCE</scope>
    <source>
        <strain evidence="2">IIF3SC-B10</strain>
    </source>
</reference>
<dbReference type="EMBL" id="JAROCG010000001">
    <property type="protein sequence ID" value="MDN4610878.1"/>
    <property type="molecule type" value="Genomic_DNA"/>
</dbReference>
<organism evidence="2 3">
    <name type="scientific">Arthrobacter burdickii</name>
    <dbReference type="NCBI Taxonomy" id="3035920"/>
    <lineage>
        <taxon>Bacteria</taxon>
        <taxon>Bacillati</taxon>
        <taxon>Actinomycetota</taxon>
        <taxon>Actinomycetes</taxon>
        <taxon>Micrococcales</taxon>
        <taxon>Micrococcaceae</taxon>
        <taxon>Arthrobacter</taxon>
    </lineage>
</organism>
<sequence length="260" mass="28093">MTHAIFDSHFHIIDPRFPLIPNDGYLPPEFTLDHYRSHMKTLGISGGVVVSGSFQGFDQMYLMNALRELGPEFVGVANLPADIPDSGIEELASAGVRAVRFNLYRGGSEGIGKLLRLSTRVAAVAGMHTELYVDATDLDALEPTLAQLPRVSIDHLGMSAANRQVLLRLVERGMRVKATGFGRVTLDVVEALRAIHTANPTALMFGSDLPSTRARRPFAATDISLIAEALGEAALPAVLHENGRSFYRMGSDATPALGSW</sequence>
<dbReference type="Proteomes" id="UP001174209">
    <property type="component" value="Unassembled WGS sequence"/>
</dbReference>
<evidence type="ECO:0000313" key="2">
    <source>
        <dbReference type="EMBL" id="MDN4610878.1"/>
    </source>
</evidence>
<dbReference type="SUPFAM" id="SSF51556">
    <property type="entry name" value="Metallo-dependent hydrolases"/>
    <property type="match status" value="1"/>
</dbReference>
<dbReference type="InterPro" id="IPR032466">
    <property type="entry name" value="Metal_Hydrolase"/>
</dbReference>
<protein>
    <submittedName>
        <fullName evidence="2">Amidohydrolase family protein</fullName>
    </submittedName>
</protein>
<keyword evidence="3" id="KW-1185">Reference proteome</keyword>
<name>A0ABT8K0D8_9MICC</name>
<evidence type="ECO:0000313" key="3">
    <source>
        <dbReference type="Proteomes" id="UP001174209"/>
    </source>
</evidence>
<evidence type="ECO:0000259" key="1">
    <source>
        <dbReference type="Pfam" id="PF04909"/>
    </source>
</evidence>
<dbReference type="RefSeq" id="WP_301226411.1">
    <property type="nucleotide sequence ID" value="NZ_JAROCG010000001.1"/>
</dbReference>
<dbReference type="PANTHER" id="PTHR35563:SF2">
    <property type="entry name" value="BARREL METAL-DEPENDENT HYDROLASE, PUTATIVE (AFU_ORTHOLOGUE AFUA_1G16240)-RELATED"/>
    <property type="match status" value="1"/>
</dbReference>
<dbReference type="InterPro" id="IPR052358">
    <property type="entry name" value="Aro_Compnd_Degr_Hydrolases"/>
</dbReference>
<accession>A0ABT8K0D8</accession>
<dbReference type="PANTHER" id="PTHR35563">
    <property type="entry name" value="BARREL METAL-DEPENDENT HYDROLASE, PUTATIVE (AFU_ORTHOLOGUE AFUA_1G16240)-RELATED"/>
    <property type="match status" value="1"/>
</dbReference>
<dbReference type="Pfam" id="PF04909">
    <property type="entry name" value="Amidohydro_2"/>
    <property type="match status" value="1"/>
</dbReference>
<dbReference type="InterPro" id="IPR006680">
    <property type="entry name" value="Amidohydro-rel"/>
</dbReference>
<proteinExistence type="predicted"/>
<gene>
    <name evidence="2" type="ORF">P5G52_08330</name>
</gene>
<comment type="caution">
    <text evidence="2">The sequence shown here is derived from an EMBL/GenBank/DDBJ whole genome shotgun (WGS) entry which is preliminary data.</text>
</comment>
<dbReference type="Gene3D" id="3.20.20.140">
    <property type="entry name" value="Metal-dependent hydrolases"/>
    <property type="match status" value="1"/>
</dbReference>
<feature type="domain" description="Amidohydrolase-related" evidence="1">
    <location>
        <begin position="7"/>
        <end position="248"/>
    </location>
</feature>